<keyword evidence="1" id="KW-1133">Transmembrane helix</keyword>
<organism evidence="2">
    <name type="scientific">Oryza barthii</name>
    <dbReference type="NCBI Taxonomy" id="65489"/>
    <lineage>
        <taxon>Eukaryota</taxon>
        <taxon>Viridiplantae</taxon>
        <taxon>Streptophyta</taxon>
        <taxon>Embryophyta</taxon>
        <taxon>Tracheophyta</taxon>
        <taxon>Spermatophyta</taxon>
        <taxon>Magnoliopsida</taxon>
        <taxon>Liliopsida</taxon>
        <taxon>Poales</taxon>
        <taxon>Poaceae</taxon>
        <taxon>BOP clade</taxon>
        <taxon>Oryzoideae</taxon>
        <taxon>Oryzeae</taxon>
        <taxon>Oryzinae</taxon>
        <taxon>Oryza</taxon>
    </lineage>
</organism>
<dbReference type="EnsemblPlants" id="OBART02G01410.1">
    <property type="protein sequence ID" value="OBART02G01410.1"/>
    <property type="gene ID" value="OBART02G01410"/>
</dbReference>
<dbReference type="Proteomes" id="UP000026960">
    <property type="component" value="Chromosome 2"/>
</dbReference>
<dbReference type="STRING" id="65489.A0A0D3EZW0"/>
<name>A0A0D3EZW0_9ORYZ</name>
<reference evidence="2" key="2">
    <citation type="submission" date="2015-03" db="UniProtKB">
        <authorList>
            <consortium name="EnsemblPlants"/>
        </authorList>
    </citation>
    <scope>IDENTIFICATION</scope>
</reference>
<evidence type="ECO:0000313" key="2">
    <source>
        <dbReference type="EnsemblPlants" id="OBART02G01410.1"/>
    </source>
</evidence>
<dbReference type="PANTHER" id="PTHR47379:SF3">
    <property type="entry name" value="SIALYLTRANSFERASE-LIKE PROTEIN 2"/>
    <property type="match status" value="1"/>
</dbReference>
<keyword evidence="3" id="KW-1185">Reference proteome</keyword>
<protein>
    <submittedName>
        <fullName evidence="2">Uncharacterized protein</fullName>
    </submittedName>
</protein>
<dbReference type="PaxDb" id="65489-OBART02G01410.1"/>
<dbReference type="PANTHER" id="PTHR47379">
    <property type="entry name" value="SIALYLTRANSFERASE-LIKE PROTEIN 2"/>
    <property type="match status" value="1"/>
</dbReference>
<proteinExistence type="predicted"/>
<reference evidence="2" key="1">
    <citation type="journal article" date="2009" name="Rice">
        <title>De Novo Next Generation Sequencing of Plant Genomes.</title>
        <authorList>
            <person name="Rounsley S."/>
            <person name="Marri P.R."/>
            <person name="Yu Y."/>
            <person name="He R."/>
            <person name="Sisneros N."/>
            <person name="Goicoechea J.L."/>
            <person name="Lee S.J."/>
            <person name="Angelova A."/>
            <person name="Kudrna D."/>
            <person name="Luo M."/>
            <person name="Affourtit J."/>
            <person name="Desany B."/>
            <person name="Knight J."/>
            <person name="Niazi F."/>
            <person name="Egholm M."/>
            <person name="Wing R.A."/>
        </authorList>
    </citation>
    <scope>NUCLEOTIDE SEQUENCE [LARGE SCALE GENOMIC DNA]</scope>
    <source>
        <strain evidence="2">cv. IRGC 105608</strain>
    </source>
</reference>
<evidence type="ECO:0000256" key="1">
    <source>
        <dbReference type="SAM" id="Phobius"/>
    </source>
</evidence>
<feature type="transmembrane region" description="Helical" evidence="1">
    <location>
        <begin position="61"/>
        <end position="80"/>
    </location>
</feature>
<accession>A0A0D3EZW0</accession>
<dbReference type="AlphaFoldDB" id="A0A0D3EZW0"/>
<dbReference type="HOGENOM" id="CLU_1868245_0_0_1"/>
<dbReference type="Gramene" id="OBART02G01410.1">
    <property type="protein sequence ID" value="OBART02G01410.1"/>
    <property type="gene ID" value="OBART02G01410"/>
</dbReference>
<sequence length="137" mass="15623">MPVTDANGLGLRAIPGEDYCRIVIQYPSDTDSKWKDPKTGEPEGLSFDFNLCEAVASWEQITVLVIVMDLWITVFYLVIVMDSWSLGCYFPRSAIAQQYSQSCYYSVDMYGFTVDPGCKEWMRYFSESRKGHTSLHG</sequence>
<keyword evidence="1" id="KW-0472">Membrane</keyword>
<keyword evidence="1" id="KW-0812">Transmembrane</keyword>
<evidence type="ECO:0000313" key="3">
    <source>
        <dbReference type="Proteomes" id="UP000026960"/>
    </source>
</evidence>
<dbReference type="eggNOG" id="KOG2692">
    <property type="taxonomic scope" value="Eukaryota"/>
</dbReference>